<accession>A0ABT2ZIV8</accession>
<name>A0ABT2ZIV8_9RHOB</name>
<protein>
    <submittedName>
        <fullName evidence="2">Cupin domain-containing protein</fullName>
    </submittedName>
</protein>
<gene>
    <name evidence="2" type="ORF">OEZ71_01620</name>
</gene>
<dbReference type="Gene3D" id="2.60.120.10">
    <property type="entry name" value="Jelly Rolls"/>
    <property type="match status" value="1"/>
</dbReference>
<evidence type="ECO:0000259" key="1">
    <source>
        <dbReference type="Pfam" id="PF07883"/>
    </source>
</evidence>
<organism evidence="2 3">
    <name type="scientific">Albidovulum litorale</name>
    <dbReference type="NCBI Taxonomy" id="2984134"/>
    <lineage>
        <taxon>Bacteria</taxon>
        <taxon>Pseudomonadati</taxon>
        <taxon>Pseudomonadota</taxon>
        <taxon>Alphaproteobacteria</taxon>
        <taxon>Rhodobacterales</taxon>
        <taxon>Paracoccaceae</taxon>
        <taxon>Albidovulum</taxon>
    </lineage>
</organism>
<dbReference type="InterPro" id="IPR013096">
    <property type="entry name" value="Cupin_2"/>
</dbReference>
<dbReference type="EMBL" id="JAOWKZ010000001">
    <property type="protein sequence ID" value="MCV2870985.1"/>
    <property type="molecule type" value="Genomic_DNA"/>
</dbReference>
<dbReference type="InterPro" id="IPR011051">
    <property type="entry name" value="RmlC_Cupin_sf"/>
</dbReference>
<dbReference type="SUPFAM" id="SSF51182">
    <property type="entry name" value="RmlC-like cupins"/>
    <property type="match status" value="1"/>
</dbReference>
<evidence type="ECO:0000313" key="3">
    <source>
        <dbReference type="Proteomes" id="UP001652564"/>
    </source>
</evidence>
<dbReference type="Proteomes" id="UP001652564">
    <property type="component" value="Unassembled WGS sequence"/>
</dbReference>
<comment type="caution">
    <text evidence="2">The sequence shown here is derived from an EMBL/GenBank/DDBJ whole genome shotgun (WGS) entry which is preliminary data.</text>
</comment>
<dbReference type="Pfam" id="PF07883">
    <property type="entry name" value="Cupin_2"/>
    <property type="match status" value="1"/>
</dbReference>
<feature type="domain" description="Cupin type-2" evidence="1">
    <location>
        <begin position="76"/>
        <end position="131"/>
    </location>
</feature>
<keyword evidence="3" id="KW-1185">Reference proteome</keyword>
<proteinExistence type="predicted"/>
<dbReference type="RefSeq" id="WP_263738178.1">
    <property type="nucleotide sequence ID" value="NZ_JAOWKZ010000001.1"/>
</dbReference>
<evidence type="ECO:0000313" key="2">
    <source>
        <dbReference type="EMBL" id="MCV2870985.1"/>
    </source>
</evidence>
<dbReference type="InterPro" id="IPR014710">
    <property type="entry name" value="RmlC-like_jellyroll"/>
</dbReference>
<sequence>MTALVQFQDASADIVTGAFDLKPADNCPKAPSVQAFVVNAADVASEGGTDPVFGTVTWKTLISGEKTNTSEFVLGIAEFGPGGTLHPHVHAPAEFYFGLTGSGIVTIDGVAHEIVPGVAIYIPGNAEHGTVAGPDGLRFAYGFAEAAFGQIEYRFSARVA</sequence>
<reference evidence="2 3" key="1">
    <citation type="submission" date="2022-10" db="EMBL/GenBank/DDBJ databases">
        <title>Defluviimonas sp. nov., isolated from ocean surface sediments.</title>
        <authorList>
            <person name="He W."/>
            <person name="Wang L."/>
            <person name="Zhang D.-F."/>
        </authorList>
    </citation>
    <scope>NUCLEOTIDE SEQUENCE [LARGE SCALE GENOMIC DNA]</scope>
    <source>
        <strain evidence="2 3">WL0050</strain>
    </source>
</reference>